<keyword evidence="1" id="KW-0472">Membrane</keyword>
<dbReference type="EMBL" id="CP017599">
    <property type="protein sequence ID" value="AOX01329.1"/>
    <property type="molecule type" value="Genomic_DNA"/>
</dbReference>
<evidence type="ECO:0000259" key="2">
    <source>
        <dbReference type="Pfam" id="PF13937"/>
    </source>
</evidence>
<gene>
    <name evidence="3" type="ORF">BJP34_19495</name>
</gene>
<keyword evidence="1" id="KW-1133">Transmembrane helix</keyword>
<dbReference type="NCBIfam" id="TIGR03647">
    <property type="entry name" value="Na_symport_sm"/>
    <property type="match status" value="1"/>
</dbReference>
<dbReference type="RefSeq" id="WP_008185921.1">
    <property type="nucleotide sequence ID" value="NZ_CP017599.1"/>
</dbReference>
<dbReference type="Proteomes" id="UP000177870">
    <property type="component" value="Chromosome"/>
</dbReference>
<feature type="transmembrane region" description="Helical" evidence="1">
    <location>
        <begin position="20"/>
        <end position="39"/>
    </location>
</feature>
<organism evidence="3 4">
    <name type="scientific">Moorena producens PAL-8-15-08-1</name>
    <dbReference type="NCBI Taxonomy" id="1458985"/>
    <lineage>
        <taxon>Bacteria</taxon>
        <taxon>Bacillati</taxon>
        <taxon>Cyanobacteriota</taxon>
        <taxon>Cyanophyceae</taxon>
        <taxon>Coleofasciculales</taxon>
        <taxon>Coleofasciculaceae</taxon>
        <taxon>Moorena</taxon>
    </lineage>
</organism>
<accession>A0A1D8TUK2</accession>
<feature type="transmembrane region" description="Helical" evidence="1">
    <location>
        <begin position="51"/>
        <end position="71"/>
    </location>
</feature>
<proteinExistence type="predicted"/>
<name>A0A1D8TUK2_9CYAN</name>
<reference evidence="4" key="1">
    <citation type="submission" date="2016-10" db="EMBL/GenBank/DDBJ databases">
        <title>Comparative genomics uncovers the prolific and rare metabolic potential of the cyanobacterial genus Moorea.</title>
        <authorList>
            <person name="Leao T."/>
            <person name="Castelao G."/>
            <person name="Korobeynikov A."/>
            <person name="Monroe E.A."/>
            <person name="Podell S."/>
            <person name="Glukhov E."/>
            <person name="Allen E."/>
            <person name="Gerwick W.H."/>
            <person name="Gerwick L."/>
        </authorList>
    </citation>
    <scope>NUCLEOTIDE SEQUENCE [LARGE SCALE GENOMIC DNA]</scope>
    <source>
        <strain evidence="4">PAL-8-15-08-1</strain>
    </source>
</reference>
<protein>
    <recommendedName>
        <fullName evidence="2">Sodium symporter small subunit domain-containing protein</fullName>
    </recommendedName>
</protein>
<dbReference type="InterPro" id="IPR019886">
    <property type="entry name" value="Na_symporter_ssu"/>
</dbReference>
<dbReference type="AlphaFoldDB" id="A0A1D8TUK2"/>
<dbReference type="Pfam" id="PF13937">
    <property type="entry name" value="DUF4212"/>
    <property type="match status" value="1"/>
</dbReference>
<evidence type="ECO:0000313" key="3">
    <source>
        <dbReference type="EMBL" id="AOX01329.1"/>
    </source>
</evidence>
<keyword evidence="1" id="KW-0812">Transmembrane</keyword>
<evidence type="ECO:0000313" key="4">
    <source>
        <dbReference type="Proteomes" id="UP000177870"/>
    </source>
</evidence>
<feature type="domain" description="Sodium symporter small subunit" evidence="2">
    <location>
        <begin position="6"/>
        <end position="81"/>
    </location>
</feature>
<dbReference type="KEGG" id="mpro:BJP34_19495"/>
<evidence type="ECO:0000256" key="1">
    <source>
        <dbReference type="SAM" id="Phobius"/>
    </source>
</evidence>
<dbReference type="OrthoDB" id="9797746at2"/>
<sequence length="82" mass="9521">MNQNKRQAYWRANIALIRNLLIVWAFVSVVCSILLVTLLNNVSVGNIPLGFWMAQQGSIFTFVVLIFIYAIQMDKIDRKYKK</sequence>